<dbReference type="InterPro" id="IPR025991">
    <property type="entry name" value="Chemoreceptor_zinc-bind_dom"/>
</dbReference>
<dbReference type="SMART" id="SM00283">
    <property type="entry name" value="MA"/>
    <property type="match status" value="1"/>
</dbReference>
<evidence type="ECO:0000256" key="3">
    <source>
        <dbReference type="SAM" id="Phobius"/>
    </source>
</evidence>
<dbReference type="PANTHER" id="PTHR32089">
    <property type="entry name" value="METHYL-ACCEPTING CHEMOTAXIS PROTEIN MCPB"/>
    <property type="match status" value="1"/>
</dbReference>
<name>T0JPL2_9BACT</name>
<organism evidence="5 6">
    <name type="scientific">Sulfurimonas hongkongensis</name>
    <dbReference type="NCBI Taxonomy" id="1172190"/>
    <lineage>
        <taxon>Bacteria</taxon>
        <taxon>Pseudomonadati</taxon>
        <taxon>Campylobacterota</taxon>
        <taxon>Epsilonproteobacteria</taxon>
        <taxon>Campylobacterales</taxon>
        <taxon>Sulfurimonadaceae</taxon>
        <taxon>Sulfurimonas</taxon>
    </lineage>
</organism>
<proteinExistence type="predicted"/>
<accession>T0JPL2</accession>
<dbReference type="PATRIC" id="fig|1172190.3.peg.1669"/>
<dbReference type="PROSITE" id="PS50111">
    <property type="entry name" value="CHEMOTAXIS_TRANSDUC_2"/>
    <property type="match status" value="1"/>
</dbReference>
<evidence type="ECO:0000259" key="4">
    <source>
        <dbReference type="PROSITE" id="PS50111"/>
    </source>
</evidence>
<feature type="transmembrane region" description="Helical" evidence="3">
    <location>
        <begin position="297"/>
        <end position="317"/>
    </location>
</feature>
<dbReference type="GO" id="GO:0016020">
    <property type="term" value="C:membrane"/>
    <property type="evidence" value="ECO:0007669"/>
    <property type="project" value="InterPro"/>
</dbReference>
<dbReference type="Proteomes" id="UP000015520">
    <property type="component" value="Unassembled WGS sequence"/>
</dbReference>
<dbReference type="InterPro" id="IPR004089">
    <property type="entry name" value="MCPsignal_dom"/>
</dbReference>
<feature type="domain" description="Methyl-accepting transducer" evidence="4">
    <location>
        <begin position="450"/>
        <end position="624"/>
    </location>
</feature>
<evidence type="ECO:0000256" key="2">
    <source>
        <dbReference type="PROSITE-ProRule" id="PRU00284"/>
    </source>
</evidence>
<dbReference type="EMBL" id="AUPZ01000011">
    <property type="protein sequence ID" value="EQB38762.1"/>
    <property type="molecule type" value="Genomic_DNA"/>
</dbReference>
<dbReference type="Pfam" id="PF08376">
    <property type="entry name" value="NIT"/>
    <property type="match status" value="1"/>
</dbReference>
<dbReference type="STRING" id="1172190.M947_08670"/>
<keyword evidence="3" id="KW-0812">Transmembrane</keyword>
<keyword evidence="3" id="KW-0472">Membrane</keyword>
<keyword evidence="1 2" id="KW-0807">Transducer</keyword>
<comment type="caution">
    <text evidence="5">The sequence shown here is derived from an EMBL/GenBank/DDBJ whole genome shotgun (WGS) entry which is preliminary data.</text>
</comment>
<dbReference type="OrthoDB" id="2489132at2"/>
<dbReference type="Pfam" id="PF00015">
    <property type="entry name" value="MCPsignal"/>
    <property type="match status" value="1"/>
</dbReference>
<sequence length="751" mass="83245">MKNMTIKNKLIFLSVITFIVIALFSLKSAYDSWSEYDNSTETASLISLSVKMSAVLHELQKERGASAGYLGSGGKSFQEILPKQHKDTDLKIEELKAYIASHDSPASSRVKDEINLSSIQEMRKKVNTLSCEVKDAVFFYTALNKQLIDMVSNFSIIPKDNTLRTDFNSFTIFISSKERAGIERAVLSGVFAKDSFSRATAAKFASLVSEQNALTNLFLSVSDTYIQNLYKEIESDTSFAQVDKYRAIAESKESNFGVDATVWFKTITKKINKLKEFEDALATHTLDFSQDLVSSSFQALITVLALVLIILAFLIYISRSVSLSITNSIDRFKSIIGGITTNGDLSIKVDRKSQTNNEMDEITQLLATLIDLIKELTSRINTSVHKASQGDFSYDLNSDGLAGDFAEAIKNVQNGISAMKTSHEKQLFINFSSKVRSVGSIGDGLGLIQNEMSSVIKELSVVQSTTKHTAQTSDDSMGAVEDILEKLQNLVEQISDSNSSIGGLNEQTNEITSIVDLIKDIAEQTNLLALNAAIEAARAGEHGRGFAVVADEVRKLAERTQKATSEITISINSMKQEASNILGKSETMTTLADEASVSVEEFNDTMRNLNYEAVEMADVINDMQNKVFIVLAKVDHIIYKSNAYDSIIAADKSKAFSKHTECRLGKWYESDGKERFGNTQAYKDAFLPHKTVHESVLNSIAFFDKEDTRIQNEDTIVNNLKTMEANSDKLFNALNDMLTQIQKEQPKDKRI</sequence>
<evidence type="ECO:0000313" key="6">
    <source>
        <dbReference type="Proteomes" id="UP000015520"/>
    </source>
</evidence>
<evidence type="ECO:0000313" key="5">
    <source>
        <dbReference type="EMBL" id="EQB38762.1"/>
    </source>
</evidence>
<gene>
    <name evidence="5" type="ORF">M947_08670</name>
</gene>
<reference evidence="5 6" key="1">
    <citation type="submission" date="2013-07" db="EMBL/GenBank/DDBJ databases">
        <title>Sulfurimonas hongkongensis AST-10 Genome Sequencing.</title>
        <authorList>
            <person name="Cai L."/>
            <person name="Zhang T."/>
        </authorList>
    </citation>
    <scope>NUCLEOTIDE SEQUENCE [LARGE SCALE GENOMIC DNA]</scope>
    <source>
        <strain evidence="5 6">AST-10</strain>
    </source>
</reference>
<evidence type="ECO:0000256" key="1">
    <source>
        <dbReference type="ARBA" id="ARBA00023224"/>
    </source>
</evidence>
<dbReference type="Gene3D" id="1.20.120.1530">
    <property type="match status" value="1"/>
</dbReference>
<keyword evidence="6" id="KW-1185">Reference proteome</keyword>
<dbReference type="Gene3D" id="1.10.287.950">
    <property type="entry name" value="Methyl-accepting chemotaxis protein"/>
    <property type="match status" value="1"/>
</dbReference>
<dbReference type="InterPro" id="IPR013587">
    <property type="entry name" value="Nitrate/nitrite_sensing"/>
</dbReference>
<dbReference type="Pfam" id="PF13682">
    <property type="entry name" value="CZB"/>
    <property type="match status" value="1"/>
</dbReference>
<dbReference type="RefSeq" id="WP_021287984.1">
    <property type="nucleotide sequence ID" value="NZ_AUPZ01000011.1"/>
</dbReference>
<keyword evidence="3" id="KW-1133">Transmembrane helix</keyword>
<dbReference type="eggNOG" id="COG0840">
    <property type="taxonomic scope" value="Bacteria"/>
</dbReference>
<dbReference type="AlphaFoldDB" id="T0JPL2"/>
<dbReference type="GO" id="GO:0007165">
    <property type="term" value="P:signal transduction"/>
    <property type="evidence" value="ECO:0007669"/>
    <property type="project" value="UniProtKB-KW"/>
</dbReference>
<protein>
    <recommendedName>
        <fullName evidence="4">Methyl-accepting transducer domain-containing protein</fullName>
    </recommendedName>
</protein>
<dbReference type="PANTHER" id="PTHR32089:SF112">
    <property type="entry name" value="LYSOZYME-LIKE PROTEIN-RELATED"/>
    <property type="match status" value="1"/>
</dbReference>
<dbReference type="SUPFAM" id="SSF58104">
    <property type="entry name" value="Methyl-accepting chemotaxis protein (MCP) signaling domain"/>
    <property type="match status" value="1"/>
</dbReference>